<protein>
    <submittedName>
        <fullName evidence="1">Uncharacterized protein</fullName>
    </submittedName>
</protein>
<dbReference type="AlphaFoldDB" id="A0A2P2N0J1"/>
<sequence>MINIIHALVLIVLIFGTAIGVLDSLFPLQNQI</sequence>
<proteinExistence type="predicted"/>
<dbReference type="EMBL" id="GGEC01055521">
    <property type="protein sequence ID" value="MBX36005.1"/>
    <property type="molecule type" value="Transcribed_RNA"/>
</dbReference>
<reference evidence="1" key="1">
    <citation type="submission" date="2018-02" db="EMBL/GenBank/DDBJ databases">
        <title>Rhizophora mucronata_Transcriptome.</title>
        <authorList>
            <person name="Meera S.P."/>
            <person name="Sreeshan A."/>
            <person name="Augustine A."/>
        </authorList>
    </citation>
    <scope>NUCLEOTIDE SEQUENCE</scope>
    <source>
        <tissue evidence="1">Leaf</tissue>
    </source>
</reference>
<name>A0A2P2N0J1_RHIMU</name>
<accession>A0A2P2N0J1</accession>
<evidence type="ECO:0000313" key="1">
    <source>
        <dbReference type="EMBL" id="MBX36005.1"/>
    </source>
</evidence>
<organism evidence="1">
    <name type="scientific">Rhizophora mucronata</name>
    <name type="common">Asiatic mangrove</name>
    <dbReference type="NCBI Taxonomy" id="61149"/>
    <lineage>
        <taxon>Eukaryota</taxon>
        <taxon>Viridiplantae</taxon>
        <taxon>Streptophyta</taxon>
        <taxon>Embryophyta</taxon>
        <taxon>Tracheophyta</taxon>
        <taxon>Spermatophyta</taxon>
        <taxon>Magnoliopsida</taxon>
        <taxon>eudicotyledons</taxon>
        <taxon>Gunneridae</taxon>
        <taxon>Pentapetalae</taxon>
        <taxon>rosids</taxon>
        <taxon>fabids</taxon>
        <taxon>Malpighiales</taxon>
        <taxon>Rhizophoraceae</taxon>
        <taxon>Rhizophora</taxon>
    </lineage>
</organism>